<evidence type="ECO:0000313" key="3">
    <source>
        <dbReference type="Proteomes" id="UP001207654"/>
    </source>
</evidence>
<dbReference type="Pfam" id="PF10604">
    <property type="entry name" value="Polyketide_cyc2"/>
    <property type="match status" value="1"/>
</dbReference>
<dbReference type="InterPro" id="IPR023393">
    <property type="entry name" value="START-like_dom_sf"/>
</dbReference>
<gene>
    <name evidence="2" type="ORF">OV287_19460</name>
</gene>
<feature type="compositionally biased region" description="Low complexity" evidence="1">
    <location>
        <begin position="188"/>
        <end position="218"/>
    </location>
</feature>
<evidence type="ECO:0000256" key="1">
    <source>
        <dbReference type="SAM" id="MobiDB-lite"/>
    </source>
</evidence>
<evidence type="ECO:0000313" key="2">
    <source>
        <dbReference type="EMBL" id="MCY1076659.1"/>
    </source>
</evidence>
<feature type="compositionally biased region" description="Basic and acidic residues" evidence="1">
    <location>
        <begin position="177"/>
        <end position="187"/>
    </location>
</feature>
<name>A0ABT4A6P3_9BACT</name>
<organism evidence="2 3">
    <name type="scientific">Archangium lansingense</name>
    <dbReference type="NCBI Taxonomy" id="2995310"/>
    <lineage>
        <taxon>Bacteria</taxon>
        <taxon>Pseudomonadati</taxon>
        <taxon>Myxococcota</taxon>
        <taxon>Myxococcia</taxon>
        <taxon>Myxococcales</taxon>
        <taxon>Cystobacterineae</taxon>
        <taxon>Archangiaceae</taxon>
        <taxon>Archangium</taxon>
    </lineage>
</organism>
<protein>
    <submittedName>
        <fullName evidence="2">SRPBCC family protein</fullName>
    </submittedName>
</protein>
<keyword evidence="3" id="KW-1185">Reference proteome</keyword>
<dbReference type="EMBL" id="JAPNKA010000001">
    <property type="protein sequence ID" value="MCY1076659.1"/>
    <property type="molecule type" value="Genomic_DNA"/>
</dbReference>
<dbReference type="CDD" id="cd07818">
    <property type="entry name" value="SRPBCC_1"/>
    <property type="match status" value="1"/>
</dbReference>
<accession>A0ABT4A6P3</accession>
<comment type="caution">
    <text evidence="2">The sequence shown here is derived from an EMBL/GenBank/DDBJ whole genome shotgun (WGS) entry which is preliminary data.</text>
</comment>
<sequence length="218" mass="23629">MLKKISLALAVALIGLGAVVASRPSTFRVERSITIAAPVDLPFGAVNDFHKWQYWSPWAGKDPKMQTTFDGAYAGPGAIYTWSGNDQVGKGKMTILDSKPYESIQIQLEFLVPWPATNTTLFTFQPTPDGSVTMRWAMEGQNTFLGKAMSLVMDMDAMIGKDFEQGLTTLKSLTETEAKNRREREALLKANAEAEAAKAAQEAQPAPTAPAQAGTTTP</sequence>
<proteinExistence type="predicted"/>
<dbReference type="Gene3D" id="3.30.530.20">
    <property type="match status" value="1"/>
</dbReference>
<dbReference type="Proteomes" id="UP001207654">
    <property type="component" value="Unassembled WGS sequence"/>
</dbReference>
<feature type="region of interest" description="Disordered" evidence="1">
    <location>
        <begin position="177"/>
        <end position="218"/>
    </location>
</feature>
<dbReference type="InterPro" id="IPR019587">
    <property type="entry name" value="Polyketide_cyclase/dehydratase"/>
</dbReference>
<dbReference type="RefSeq" id="WP_267535537.1">
    <property type="nucleotide sequence ID" value="NZ_JAPNKA010000001.1"/>
</dbReference>
<dbReference type="SUPFAM" id="SSF55961">
    <property type="entry name" value="Bet v1-like"/>
    <property type="match status" value="1"/>
</dbReference>
<reference evidence="2 3" key="1">
    <citation type="submission" date="2022-11" db="EMBL/GenBank/DDBJ databases">
        <title>Minimal conservation of predation-associated metabolite biosynthetic gene clusters underscores biosynthetic potential of Myxococcota including descriptions for ten novel species: Archangium lansinium sp. nov., Myxococcus landrumus sp. nov., Nannocystis bai.</title>
        <authorList>
            <person name="Ahearne A."/>
            <person name="Stevens C."/>
            <person name="Phillips K."/>
        </authorList>
    </citation>
    <scope>NUCLEOTIDE SEQUENCE [LARGE SCALE GENOMIC DNA]</scope>
    <source>
        <strain evidence="2 3">MIWBW</strain>
    </source>
</reference>